<dbReference type="SUPFAM" id="SSF103481">
    <property type="entry name" value="Multidrug resistance efflux transporter EmrE"/>
    <property type="match status" value="2"/>
</dbReference>
<dbReference type="EMBL" id="CP039964">
    <property type="protein sequence ID" value="QCO54631.1"/>
    <property type="molecule type" value="Genomic_DNA"/>
</dbReference>
<feature type="transmembrane region" description="Helical" evidence="1">
    <location>
        <begin position="67"/>
        <end position="93"/>
    </location>
</feature>
<dbReference type="GO" id="GO:0016020">
    <property type="term" value="C:membrane"/>
    <property type="evidence" value="ECO:0007669"/>
    <property type="project" value="InterPro"/>
</dbReference>
<dbReference type="AlphaFoldDB" id="A0A4P8ECQ3"/>
<dbReference type="OrthoDB" id="7165334at2"/>
<keyword evidence="1" id="KW-0472">Membrane</keyword>
<dbReference type="KEGG" id="pseb:EOK75_01675"/>
<keyword evidence="1" id="KW-1133">Transmembrane helix</keyword>
<feature type="transmembrane region" description="Helical" evidence="1">
    <location>
        <begin position="215"/>
        <end position="233"/>
    </location>
</feature>
<feature type="domain" description="EamA" evidence="2">
    <location>
        <begin position="9"/>
        <end position="140"/>
    </location>
</feature>
<feature type="domain" description="EamA" evidence="2">
    <location>
        <begin position="151"/>
        <end position="278"/>
    </location>
</feature>
<dbReference type="Gene3D" id="1.10.3730.20">
    <property type="match status" value="1"/>
</dbReference>
<feature type="transmembrane region" description="Helical" evidence="1">
    <location>
        <begin position="123"/>
        <end position="140"/>
    </location>
</feature>
<dbReference type="Pfam" id="PF00892">
    <property type="entry name" value="EamA"/>
    <property type="match status" value="2"/>
</dbReference>
<proteinExistence type="predicted"/>
<feature type="transmembrane region" description="Helical" evidence="1">
    <location>
        <begin position="266"/>
        <end position="284"/>
    </location>
</feature>
<sequence>MSDSDNTRASLLMLGSMAAFAFEDLFLKRSATALNPGQVLVMIGTVGAVCFWLAAASKGQVILTRRAFAPAALLRSVCEGLASLLYVTALSLIPLSTNAALLQASPLVVTMGAALFLREPVGWRRWSAILVGFIGVLIVLRPGTEGFQIAGLLTVASVIALAARDLSTRMMPSDIGTFQLTTWAYISIVPAGILLMAINGATPVLTIPANQWPDLIGALLTGLVGYWAVTAAMRVGEVSFVAPFRYSRLVFAVILATLFLGERPDIWMIAGSTLIIGSGLYTFARERNLRRRARLQTLSKVPVTR</sequence>
<organism evidence="3 4">
    <name type="scientific">Pseudorhodobacter turbinis</name>
    <dbReference type="NCBI Taxonomy" id="2500533"/>
    <lineage>
        <taxon>Bacteria</taxon>
        <taxon>Pseudomonadati</taxon>
        <taxon>Pseudomonadota</taxon>
        <taxon>Alphaproteobacteria</taxon>
        <taxon>Rhodobacterales</taxon>
        <taxon>Paracoccaceae</taxon>
        <taxon>Pseudorhodobacter</taxon>
    </lineage>
</organism>
<dbReference type="PANTHER" id="PTHR22911">
    <property type="entry name" value="ACYL-MALONYL CONDENSING ENZYME-RELATED"/>
    <property type="match status" value="1"/>
</dbReference>
<dbReference type="InterPro" id="IPR000620">
    <property type="entry name" value="EamA_dom"/>
</dbReference>
<feature type="transmembrane region" description="Helical" evidence="1">
    <location>
        <begin position="240"/>
        <end position="260"/>
    </location>
</feature>
<accession>A0A4P8ECQ3</accession>
<evidence type="ECO:0000313" key="4">
    <source>
        <dbReference type="Proteomes" id="UP000298631"/>
    </source>
</evidence>
<feature type="transmembrane region" description="Helical" evidence="1">
    <location>
        <begin position="183"/>
        <end position="209"/>
    </location>
</feature>
<evidence type="ECO:0000313" key="3">
    <source>
        <dbReference type="EMBL" id="QCO54631.1"/>
    </source>
</evidence>
<evidence type="ECO:0000256" key="1">
    <source>
        <dbReference type="SAM" id="Phobius"/>
    </source>
</evidence>
<name>A0A4P8ECQ3_9RHOB</name>
<dbReference type="RefSeq" id="WP_137192308.1">
    <property type="nucleotide sequence ID" value="NZ_CP039964.1"/>
</dbReference>
<dbReference type="Proteomes" id="UP000298631">
    <property type="component" value="Chromosome"/>
</dbReference>
<protein>
    <submittedName>
        <fullName evidence="3">DMT family transporter</fullName>
    </submittedName>
</protein>
<gene>
    <name evidence="3" type="ORF">EOK75_01675</name>
</gene>
<feature type="transmembrane region" description="Helical" evidence="1">
    <location>
        <begin position="99"/>
        <end position="116"/>
    </location>
</feature>
<feature type="transmembrane region" description="Helical" evidence="1">
    <location>
        <begin position="146"/>
        <end position="163"/>
    </location>
</feature>
<evidence type="ECO:0000259" key="2">
    <source>
        <dbReference type="Pfam" id="PF00892"/>
    </source>
</evidence>
<dbReference type="PANTHER" id="PTHR22911:SF135">
    <property type="entry name" value="BLR4310 PROTEIN"/>
    <property type="match status" value="1"/>
</dbReference>
<dbReference type="InterPro" id="IPR037185">
    <property type="entry name" value="EmrE-like"/>
</dbReference>
<keyword evidence="1" id="KW-0812">Transmembrane</keyword>
<feature type="transmembrane region" description="Helical" evidence="1">
    <location>
        <begin position="37"/>
        <end position="55"/>
    </location>
</feature>
<keyword evidence="4" id="KW-1185">Reference proteome</keyword>
<reference evidence="3 4" key="1">
    <citation type="submission" date="2019-05" db="EMBL/GenBank/DDBJ databases">
        <title>Pseudorhodobacter turbinis sp. nov., isolated from the gut of the Korean turban shell.</title>
        <authorList>
            <person name="Jeong Y.-S."/>
            <person name="Kang W.-R."/>
            <person name="Bae J.-W."/>
        </authorList>
    </citation>
    <scope>NUCLEOTIDE SEQUENCE [LARGE SCALE GENOMIC DNA]</scope>
    <source>
        <strain evidence="3 4">S12M18</strain>
    </source>
</reference>